<feature type="transmembrane region" description="Helical" evidence="1">
    <location>
        <begin position="22"/>
        <end position="42"/>
    </location>
</feature>
<keyword evidence="1" id="KW-0812">Transmembrane</keyword>
<dbReference type="EMBL" id="KZ623365">
    <property type="protein sequence ID" value="PNS23530.1"/>
    <property type="molecule type" value="Genomic_DNA"/>
</dbReference>
<dbReference type="AlphaFoldDB" id="A0A2K1R8B4"/>
<proteinExistence type="predicted"/>
<reference evidence="2" key="1">
    <citation type="journal article" date="2006" name="Science">
        <title>The genome of black cottonwood, Populus trichocarpa (Torr. &amp; Gray).</title>
        <authorList>
            <person name="Tuskan G.A."/>
            <person name="Difazio S."/>
            <person name="Jansson S."/>
            <person name="Bohlmann J."/>
            <person name="Grigoriev I."/>
            <person name="Hellsten U."/>
            <person name="Putnam N."/>
            <person name="Ralph S."/>
            <person name="Rombauts S."/>
            <person name="Salamov A."/>
            <person name="Schein J."/>
            <person name="Sterck L."/>
            <person name="Aerts A."/>
            <person name="Bhalerao R.R."/>
            <person name="Bhalerao R.P."/>
            <person name="Blaudez D."/>
            <person name="Boerjan W."/>
            <person name="Brun A."/>
            <person name="Brunner A."/>
            <person name="Busov V."/>
            <person name="Campbell M."/>
            <person name="Carlson J."/>
            <person name="Chalot M."/>
            <person name="Chapman J."/>
            <person name="Chen G.L."/>
            <person name="Cooper D."/>
            <person name="Coutinho P.M."/>
            <person name="Couturier J."/>
            <person name="Covert S."/>
            <person name="Cronk Q."/>
            <person name="Cunningham R."/>
            <person name="Davis J."/>
            <person name="Degroeve S."/>
            <person name="Dejardin A."/>
            <person name="Depamphilis C."/>
            <person name="Detter J."/>
            <person name="Dirks B."/>
            <person name="Dubchak I."/>
            <person name="Duplessis S."/>
            <person name="Ehlting J."/>
            <person name="Ellis B."/>
            <person name="Gendler K."/>
            <person name="Goodstein D."/>
            <person name="Gribskov M."/>
            <person name="Grimwood J."/>
            <person name="Groover A."/>
            <person name="Gunter L."/>
            <person name="Hamberger B."/>
            <person name="Heinze B."/>
            <person name="Helariutta Y."/>
            <person name="Henrissat B."/>
            <person name="Holligan D."/>
            <person name="Holt R."/>
            <person name="Huang W."/>
            <person name="Islam-Faridi N."/>
            <person name="Jones S."/>
            <person name="Jones-Rhoades M."/>
            <person name="Jorgensen R."/>
            <person name="Joshi C."/>
            <person name="Kangasjarvi J."/>
            <person name="Karlsson J."/>
            <person name="Kelleher C."/>
            <person name="Kirkpatrick R."/>
            <person name="Kirst M."/>
            <person name="Kohler A."/>
            <person name="Kalluri U."/>
            <person name="Larimer F."/>
            <person name="Leebens-Mack J."/>
            <person name="Leple J.C."/>
            <person name="Locascio P."/>
            <person name="Lou Y."/>
            <person name="Lucas S."/>
            <person name="Martin F."/>
            <person name="Montanini B."/>
            <person name="Napoli C."/>
            <person name="Nelson D.R."/>
            <person name="Nelson C."/>
            <person name="Nieminen K."/>
            <person name="Nilsson O."/>
            <person name="Pereda V."/>
            <person name="Peter G."/>
            <person name="Philippe R."/>
            <person name="Pilate G."/>
            <person name="Poliakov A."/>
            <person name="Razumovskaya J."/>
            <person name="Richardson P."/>
            <person name="Rinaldi C."/>
            <person name="Ritland K."/>
            <person name="Rouze P."/>
            <person name="Ryaboy D."/>
            <person name="Schmutz J."/>
            <person name="Schrader J."/>
            <person name="Segerman B."/>
            <person name="Shin H."/>
            <person name="Siddiqui A."/>
            <person name="Sterky F."/>
            <person name="Terry A."/>
            <person name="Tsai C.J."/>
            <person name="Uberbacher E."/>
            <person name="Unneberg P."/>
            <person name="Vahala J."/>
            <person name="Wall K."/>
            <person name="Wessler S."/>
            <person name="Yang G."/>
            <person name="Yin T."/>
            <person name="Douglas C."/>
            <person name="Marra M."/>
            <person name="Sandberg G."/>
            <person name="Van de Peer Y."/>
            <person name="Rokhsar D."/>
        </authorList>
    </citation>
    <scope>NUCLEOTIDE SEQUENCE [LARGE SCALE GENOMIC DNA]</scope>
    <source>
        <strain evidence="2">Nisqually-1</strain>
    </source>
</reference>
<reference evidence="2" key="2">
    <citation type="submission" date="2017-07" db="EMBL/GenBank/DDBJ databases">
        <title>WGS assembly of Populus trichocarpa.</title>
        <authorList>
            <person name="Tuskan G."/>
            <person name="Difazio S."/>
            <person name="Jansson S."/>
            <person name="Bohlmann J."/>
            <person name="Grigoriev I."/>
            <person name="Hellsten U."/>
            <person name="Putnam N."/>
            <person name="Ralph S."/>
            <person name="Rombauts S."/>
            <person name="Salamov A."/>
            <person name="Schein J."/>
            <person name="Sterck L."/>
            <person name="Aerts A."/>
            <person name="Bhalerao R."/>
            <person name="Bhalerao R."/>
            <person name="Blaudez D."/>
            <person name="Boerjan W."/>
            <person name="Brun A."/>
            <person name="Brunner A."/>
            <person name="Busov V."/>
            <person name="Campbell M."/>
            <person name="Carlson J."/>
            <person name="Chalot M."/>
            <person name="Chapman J."/>
            <person name="Chen G."/>
            <person name="Cooper D."/>
            <person name="Coutinho P."/>
            <person name="Couturier J."/>
            <person name="Covert S."/>
            <person name="Cronk Q."/>
            <person name="Cunningham R."/>
            <person name="Davis J."/>
            <person name="Degroeve S."/>
            <person name="Dejardin A."/>
            <person name="Depamphilis C."/>
            <person name="Detter J."/>
            <person name="Dirks B."/>
            <person name="Dubchak I."/>
            <person name="Duplessis S."/>
            <person name="Ehlting J."/>
            <person name="Ellis B."/>
            <person name="Gendler K."/>
            <person name="Goodstein D."/>
            <person name="Gribskov M."/>
            <person name="Grimwood J."/>
            <person name="Groover A."/>
            <person name="Gunter L."/>
            <person name="Hamberger B."/>
            <person name="Heinze B."/>
            <person name="Helariutta Y."/>
            <person name="Henrissat B."/>
            <person name="Holligan D."/>
            <person name="Holt R."/>
            <person name="Huang W."/>
            <person name="Islam-Faridi N."/>
            <person name="Jones S."/>
            <person name="Jones-Rhoades M."/>
            <person name="Jorgensen R."/>
            <person name="Joshi C."/>
            <person name="Kangasjarvi J."/>
            <person name="Karlsson J."/>
            <person name="Kelleher C."/>
            <person name="Kirkpatrick R."/>
            <person name="Kirst M."/>
            <person name="Kohler A."/>
            <person name="Kalluri U."/>
            <person name="Larimer F."/>
            <person name="Leebens-Mack J."/>
            <person name="Leple J."/>
            <person name="Locascio P."/>
            <person name="Lou Y."/>
            <person name="Lucas S."/>
            <person name="Martin F."/>
            <person name="Montanini B."/>
            <person name="Napoli C."/>
            <person name="Nelson D."/>
            <person name="Nelson C."/>
            <person name="Nieminen K."/>
            <person name="Nilsson O."/>
            <person name="Pereda V."/>
            <person name="Peter G."/>
            <person name="Philippe R."/>
            <person name="Pilate G."/>
            <person name="Poliakov A."/>
            <person name="Razumovskaya J."/>
            <person name="Richardson P."/>
            <person name="Rinaldi C."/>
            <person name="Ritland K."/>
            <person name="Rouze P."/>
            <person name="Ryaboy D."/>
            <person name="Schmutz J."/>
            <person name="Schrader J."/>
            <person name="Segerman B."/>
            <person name="Shin H."/>
            <person name="Siddiqui A."/>
            <person name="Sterky F."/>
            <person name="Terry A."/>
            <person name="Tsai C."/>
            <person name="Uberbacher E."/>
            <person name="Unneberg P."/>
            <person name="Vahala J."/>
            <person name="Wall K."/>
            <person name="Wessler S."/>
            <person name="Yang G."/>
            <person name="Yin T."/>
            <person name="Douglas C."/>
            <person name="Marra M."/>
            <person name="Sandberg G."/>
            <person name="Van De Peer Y."/>
            <person name="Rokhsar D."/>
        </authorList>
    </citation>
    <scope>NUCLEOTIDE SEQUENCE</scope>
    <source>
        <strain evidence="2">Nisqually-1</strain>
    </source>
</reference>
<keyword evidence="1" id="KW-1133">Transmembrane helix</keyword>
<sequence length="81" mass="8504">MLENGGDVLAGSVEPEEWTDRWVSVGIGVAVLRLLALWALSCGGCRWRADLRCAEGDGESVAVEDGAAVADGVDDADGMRR</sequence>
<dbReference type="InParanoid" id="A0A2K1R8B4"/>
<evidence type="ECO:0000256" key="1">
    <source>
        <dbReference type="SAM" id="Phobius"/>
    </source>
</evidence>
<name>A0A2K1R8B4_POPTR</name>
<accession>A0A2K1R8B4</accession>
<keyword evidence="1" id="KW-0472">Membrane</keyword>
<gene>
    <name evidence="2" type="ORF">POPTR_T056600</name>
</gene>
<organism evidence="2">
    <name type="scientific">Populus trichocarpa</name>
    <name type="common">Western balsam poplar</name>
    <name type="synonym">Populus balsamifera subsp. trichocarpa</name>
    <dbReference type="NCBI Taxonomy" id="3694"/>
    <lineage>
        <taxon>Eukaryota</taxon>
        <taxon>Viridiplantae</taxon>
        <taxon>Streptophyta</taxon>
        <taxon>Embryophyta</taxon>
        <taxon>Tracheophyta</taxon>
        <taxon>Spermatophyta</taxon>
        <taxon>Magnoliopsida</taxon>
        <taxon>eudicotyledons</taxon>
        <taxon>Gunneridae</taxon>
        <taxon>Pentapetalae</taxon>
        <taxon>rosids</taxon>
        <taxon>fabids</taxon>
        <taxon>Malpighiales</taxon>
        <taxon>Salicaceae</taxon>
        <taxon>Saliceae</taxon>
        <taxon>Populus</taxon>
    </lineage>
</organism>
<evidence type="ECO:0000313" key="2">
    <source>
        <dbReference type="EMBL" id="PNS23530.1"/>
    </source>
</evidence>
<protein>
    <submittedName>
        <fullName evidence="2">Uncharacterized protein</fullName>
    </submittedName>
</protein>